<dbReference type="Proteomes" id="UP001277972">
    <property type="component" value="Unassembled WGS sequence"/>
</dbReference>
<evidence type="ECO:0000313" key="2">
    <source>
        <dbReference type="Proteomes" id="UP001277972"/>
    </source>
</evidence>
<comment type="caution">
    <text evidence="1">The sequence shown here is derived from an EMBL/GenBank/DDBJ whole genome shotgun (WGS) entry which is preliminary data.</text>
</comment>
<evidence type="ECO:0000313" key="1">
    <source>
        <dbReference type="EMBL" id="MDX8047169.1"/>
    </source>
</evidence>
<gene>
    <name evidence="1" type="ORF">SH601_14350</name>
</gene>
<sequence>MDEVNKSILVDLMKKHGSDIKRIIYSYVNDEKIAEDLTQDTFVKVFKHLDTFNDQSNIHTWIVRIAINTAKDYLKSAFYRKITFGLGNKEEVDKKGTPETFVVKKAWNEKLLEHVLALPIKYKEVLILFYYKDLTVAEMSDILNKSPHTIKTRLRRAKDRLKKQMGEEEQEWRKIYQI</sequence>
<organism evidence="1 2">
    <name type="scientific">Gracilibacillus pellucidus</name>
    <dbReference type="NCBI Taxonomy" id="3095368"/>
    <lineage>
        <taxon>Bacteria</taxon>
        <taxon>Bacillati</taxon>
        <taxon>Bacillota</taxon>
        <taxon>Bacilli</taxon>
        <taxon>Bacillales</taxon>
        <taxon>Bacillaceae</taxon>
        <taxon>Gracilibacillus</taxon>
    </lineage>
</organism>
<protein>
    <submittedName>
        <fullName evidence="1">Sigma-70 family RNA polymerase sigma factor</fullName>
    </submittedName>
</protein>
<accession>A0ACC6M879</accession>
<reference evidence="1" key="1">
    <citation type="submission" date="2023-11" db="EMBL/GenBank/DDBJ databases">
        <title>Gracilibacillus pellucida a moderately halophilic bacterium isolated from saline soil in Xinjiang province.</title>
        <authorList>
            <person name="Zhang Z."/>
            <person name="Tan F."/>
            <person name="Wang Y."/>
            <person name="Xia M."/>
        </authorList>
    </citation>
    <scope>NUCLEOTIDE SEQUENCE</scope>
    <source>
        <strain evidence="1">S3-1-1</strain>
    </source>
</reference>
<proteinExistence type="predicted"/>
<keyword evidence="2" id="KW-1185">Reference proteome</keyword>
<dbReference type="EMBL" id="JAWZSR010000009">
    <property type="protein sequence ID" value="MDX8047169.1"/>
    <property type="molecule type" value="Genomic_DNA"/>
</dbReference>
<name>A0ACC6M879_9BACI</name>